<accession>A0ABT3DN35</accession>
<evidence type="ECO:0000313" key="1">
    <source>
        <dbReference type="EMBL" id="MCV9888454.1"/>
    </source>
</evidence>
<dbReference type="Proteomes" id="UP001526147">
    <property type="component" value="Unassembled WGS sequence"/>
</dbReference>
<sequence length="75" mass="8870">MEYEIKHIESAIPCLVVADPDNGRFMIREADTSGEIFNSPREMLFWLYENWTEQDFEDNALFNEILLSLQQIVQD</sequence>
<proteinExistence type="predicted"/>
<gene>
    <name evidence="1" type="ORF">OIH86_22640</name>
</gene>
<dbReference type="EMBL" id="JAOYEY010000050">
    <property type="protein sequence ID" value="MCV9888454.1"/>
    <property type="molecule type" value="Genomic_DNA"/>
</dbReference>
<name>A0ABT3DN35_9BACI</name>
<organism evidence="1 2">
    <name type="scientific">Metabacillus halosaccharovorans</name>
    <dbReference type="NCBI Taxonomy" id="930124"/>
    <lineage>
        <taxon>Bacteria</taxon>
        <taxon>Bacillati</taxon>
        <taxon>Bacillota</taxon>
        <taxon>Bacilli</taxon>
        <taxon>Bacillales</taxon>
        <taxon>Bacillaceae</taxon>
        <taxon>Metabacillus</taxon>
    </lineage>
</organism>
<protein>
    <recommendedName>
        <fullName evidence="3">Threonine dehydratase</fullName>
    </recommendedName>
</protein>
<evidence type="ECO:0008006" key="3">
    <source>
        <dbReference type="Google" id="ProtNLM"/>
    </source>
</evidence>
<dbReference type="RefSeq" id="WP_264144544.1">
    <property type="nucleotide sequence ID" value="NZ_JAOYEY010000050.1"/>
</dbReference>
<evidence type="ECO:0000313" key="2">
    <source>
        <dbReference type="Proteomes" id="UP001526147"/>
    </source>
</evidence>
<reference evidence="1 2" key="1">
    <citation type="submission" date="2022-10" db="EMBL/GenBank/DDBJ databases">
        <title>Draft genome assembly of moderately radiation resistant bacterium Metabacillus halosaccharovorans.</title>
        <authorList>
            <person name="Pal S."/>
            <person name="Gopinathan A."/>
        </authorList>
    </citation>
    <scope>NUCLEOTIDE SEQUENCE [LARGE SCALE GENOMIC DNA]</scope>
    <source>
        <strain evidence="1 2">VITHBRA001</strain>
    </source>
</reference>
<comment type="caution">
    <text evidence="1">The sequence shown here is derived from an EMBL/GenBank/DDBJ whole genome shotgun (WGS) entry which is preliminary data.</text>
</comment>
<keyword evidence="2" id="KW-1185">Reference proteome</keyword>